<keyword evidence="1" id="KW-0472">Membrane</keyword>
<sequence length="237" mass="27070">MSVKSILKYGLCMVLVFSAYAFAGHRFEKRTVKDVTISFTDSKALFISEKNVNKLLIQNIDSVESIALEKLDLNEGELRLIDNAMIRGAEVSVSLEGKVNVLVEQRSPIARLMLSPQVYLDEDNKMMPLSPEHTAFVPLVYGYKDSFKVKLFELINFINNDSFLKPAITQISFDKKGEVTLQIRAHDHEVILGKIEDLQHKAMNYKAFIAKMKKDNRLNQVKTIDLRYKNQVVSIKK</sequence>
<dbReference type="GO" id="GO:0051301">
    <property type="term" value="P:cell division"/>
    <property type="evidence" value="ECO:0007669"/>
    <property type="project" value="UniProtKB-KW"/>
</dbReference>
<feature type="transmembrane region" description="Helical" evidence="1">
    <location>
        <begin position="6"/>
        <end position="23"/>
    </location>
</feature>
<feature type="domain" description="Cell division protein FtsQ/DivIB C-terminal" evidence="2">
    <location>
        <begin position="133"/>
        <end position="227"/>
    </location>
</feature>
<keyword evidence="3" id="KW-0131">Cell cycle</keyword>
<evidence type="ECO:0000313" key="3">
    <source>
        <dbReference type="EMBL" id="MBF4983409.1"/>
    </source>
</evidence>
<keyword evidence="3" id="KW-0132">Cell division</keyword>
<dbReference type="InterPro" id="IPR045335">
    <property type="entry name" value="FtsQ_C_sf"/>
</dbReference>
<evidence type="ECO:0000313" key="4">
    <source>
        <dbReference type="Proteomes" id="UP001194729"/>
    </source>
</evidence>
<reference evidence="3 4" key="1">
    <citation type="submission" date="2020-11" db="EMBL/GenBank/DDBJ databases">
        <title>P. mediterranea TC4 genome.</title>
        <authorList>
            <person name="Molmeret M."/>
        </authorList>
    </citation>
    <scope>NUCLEOTIDE SEQUENCE [LARGE SCALE GENOMIC DNA]</scope>
    <source>
        <strain evidence="3 4">TC4</strain>
    </source>
</reference>
<keyword evidence="4" id="KW-1185">Reference proteome</keyword>
<protein>
    <submittedName>
        <fullName evidence="3">Cell division protein FtsQ/DivIB</fullName>
    </submittedName>
</protein>
<dbReference type="EMBL" id="JADKYU010000188">
    <property type="protein sequence ID" value="MBF4983409.1"/>
    <property type="molecule type" value="Genomic_DNA"/>
</dbReference>
<evidence type="ECO:0000259" key="2">
    <source>
        <dbReference type="Pfam" id="PF03799"/>
    </source>
</evidence>
<dbReference type="Gene3D" id="3.40.50.11690">
    <property type="entry name" value="Cell division protein FtsQ/DivIB"/>
    <property type="match status" value="1"/>
</dbReference>
<name>A0ABS0A3D2_9FLAO</name>
<keyword evidence="1" id="KW-1133">Transmembrane helix</keyword>
<evidence type="ECO:0000256" key="1">
    <source>
        <dbReference type="SAM" id="Phobius"/>
    </source>
</evidence>
<proteinExistence type="predicted"/>
<accession>A0ABS0A3D2</accession>
<gene>
    <name evidence="3" type="ORF">FNJ87_03355</name>
</gene>
<dbReference type="InterPro" id="IPR005548">
    <property type="entry name" value="Cell_div_FtsQ/DivIB_C"/>
</dbReference>
<dbReference type="Pfam" id="PF03799">
    <property type="entry name" value="FtsQ_DivIB_C"/>
    <property type="match status" value="1"/>
</dbReference>
<organism evidence="3 4">
    <name type="scientific">Nonlabens mediterrranea</name>
    <dbReference type="NCBI Taxonomy" id="1419947"/>
    <lineage>
        <taxon>Bacteria</taxon>
        <taxon>Pseudomonadati</taxon>
        <taxon>Bacteroidota</taxon>
        <taxon>Flavobacteriia</taxon>
        <taxon>Flavobacteriales</taxon>
        <taxon>Flavobacteriaceae</taxon>
        <taxon>Nonlabens</taxon>
    </lineage>
</organism>
<dbReference type="Proteomes" id="UP001194729">
    <property type="component" value="Unassembled WGS sequence"/>
</dbReference>
<comment type="caution">
    <text evidence="3">The sequence shown here is derived from an EMBL/GenBank/DDBJ whole genome shotgun (WGS) entry which is preliminary data.</text>
</comment>
<keyword evidence="1" id="KW-0812">Transmembrane</keyword>